<dbReference type="PANTHER" id="PTHR47728">
    <property type="entry name" value="RAB GTPASE-ACTIVATING PROTEIN 1-LIKE"/>
    <property type="match status" value="1"/>
</dbReference>
<sequence>MMRYCHLKEGQRSQSTLDYYKKICTDLGSSFEADKLTFEQQKKQVLACVSSCSTCSPAIVECFSRSSKPKSDFLNGSHDSNHHVPNGLVKLDNNNTSDKLMEKLDAQEEHLRQVELELAQTKLALVETKCYNQELSHQMSTSMTAADSSSILDVARPAWFKKTISSIRDVGTSLKSQQSPRASHARSSSNVSLEK</sequence>
<feature type="compositionally biased region" description="Polar residues" evidence="2">
    <location>
        <begin position="173"/>
        <end position="195"/>
    </location>
</feature>
<protein>
    <submittedName>
        <fullName evidence="4">Uncharacterized protein</fullName>
    </submittedName>
</protein>
<feature type="coiled-coil region" evidence="1">
    <location>
        <begin position="97"/>
        <end position="124"/>
    </location>
</feature>
<accession>A0A915EVQ3</accession>
<dbReference type="WBParaSite" id="jg9512.2">
    <property type="protein sequence ID" value="jg9512.2"/>
    <property type="gene ID" value="jg9512"/>
</dbReference>
<evidence type="ECO:0000313" key="4">
    <source>
        <dbReference type="WBParaSite" id="jg9512.2"/>
    </source>
</evidence>
<name>A0A915EVQ3_9BILA</name>
<feature type="region of interest" description="Disordered" evidence="2">
    <location>
        <begin position="171"/>
        <end position="195"/>
    </location>
</feature>
<keyword evidence="3" id="KW-1185">Reference proteome</keyword>
<dbReference type="PANTHER" id="PTHR47728:SF1">
    <property type="entry name" value="RAB GTPASE ACTIVATING PROTEIN 1 LIKE"/>
    <property type="match status" value="1"/>
</dbReference>
<evidence type="ECO:0000256" key="2">
    <source>
        <dbReference type="SAM" id="MobiDB-lite"/>
    </source>
</evidence>
<evidence type="ECO:0000313" key="3">
    <source>
        <dbReference type="Proteomes" id="UP000887574"/>
    </source>
</evidence>
<keyword evidence="1" id="KW-0175">Coiled coil</keyword>
<reference evidence="4" key="1">
    <citation type="submission" date="2022-11" db="UniProtKB">
        <authorList>
            <consortium name="WormBaseParasite"/>
        </authorList>
    </citation>
    <scope>IDENTIFICATION</scope>
</reference>
<organism evidence="3 4">
    <name type="scientific">Ditylenchus dipsaci</name>
    <dbReference type="NCBI Taxonomy" id="166011"/>
    <lineage>
        <taxon>Eukaryota</taxon>
        <taxon>Metazoa</taxon>
        <taxon>Ecdysozoa</taxon>
        <taxon>Nematoda</taxon>
        <taxon>Chromadorea</taxon>
        <taxon>Rhabditida</taxon>
        <taxon>Tylenchina</taxon>
        <taxon>Tylenchomorpha</taxon>
        <taxon>Sphaerularioidea</taxon>
        <taxon>Anguinidae</taxon>
        <taxon>Anguininae</taxon>
        <taxon>Ditylenchus</taxon>
    </lineage>
</organism>
<dbReference type="AlphaFoldDB" id="A0A915EVQ3"/>
<proteinExistence type="predicted"/>
<evidence type="ECO:0000256" key="1">
    <source>
        <dbReference type="SAM" id="Coils"/>
    </source>
</evidence>
<dbReference type="Proteomes" id="UP000887574">
    <property type="component" value="Unplaced"/>
</dbReference>